<evidence type="ECO:0000256" key="5">
    <source>
        <dbReference type="ARBA" id="ARBA00023163"/>
    </source>
</evidence>
<keyword evidence="8" id="KW-0010">Activator</keyword>
<evidence type="ECO:0000256" key="8">
    <source>
        <dbReference type="RuleBase" id="RU364150"/>
    </source>
</evidence>
<accession>A0A6G1JVY1</accession>
<sequence length="260" mass="28938">MHELLLYGQVPLSRHEQVLKVLAGVAAMQPRRILQRHIIYKPDREPEEAGLNRPRGGTQTIAVKQTKQVGSKDLNYCQLIQQLSEDEFGNPSKGPPVHGGGAGAEAKWTLVFNDTPDTGDRGVLTRLSQNTDIISGDPHAYMVAARHQFVSEYYIEGHRFVHENVVILLHRVLHEPGVRSLATAPKDDLPAFSSLQPLDSSGGYILETKIRVQDLNHPAVLEAGVSELKRFQTQMKGCVELSEPERLALDTRVKYKPQTT</sequence>
<dbReference type="OrthoDB" id="5348092at2759"/>
<dbReference type="EMBL" id="MU005781">
    <property type="protein sequence ID" value="KAF2704764.1"/>
    <property type="molecule type" value="Genomic_DNA"/>
</dbReference>
<gene>
    <name evidence="8" type="primary">MED18</name>
    <name evidence="9" type="ORF">K504DRAFT_494575</name>
</gene>
<evidence type="ECO:0000256" key="7">
    <source>
        <dbReference type="ARBA" id="ARBA00032012"/>
    </source>
</evidence>
<dbReference type="InterPro" id="IPR019095">
    <property type="entry name" value="Mediator_Med18"/>
</dbReference>
<dbReference type="GO" id="GO:0016592">
    <property type="term" value="C:mediator complex"/>
    <property type="evidence" value="ECO:0007669"/>
    <property type="project" value="InterPro"/>
</dbReference>
<dbReference type="Gene3D" id="2.40.320.10">
    <property type="entry name" value="Hypothetical Protein Pfu-838710-001"/>
    <property type="match status" value="1"/>
</dbReference>
<evidence type="ECO:0000313" key="10">
    <source>
        <dbReference type="Proteomes" id="UP000799428"/>
    </source>
</evidence>
<comment type="similarity">
    <text evidence="2 8">Belongs to the Mediator complex subunit 18 family.</text>
</comment>
<dbReference type="AlphaFoldDB" id="A0A6G1JVY1"/>
<comment type="subunit">
    <text evidence="8">Component of the Mediator complex.</text>
</comment>
<name>A0A6G1JVY1_9PLEO</name>
<keyword evidence="4 8" id="KW-0805">Transcription regulation</keyword>
<dbReference type="PANTHER" id="PTHR13321:SF2">
    <property type="entry name" value="MEDIATOR OF RNA POLYMERASE II TRANSCRIPTION SUBUNIT 18"/>
    <property type="match status" value="1"/>
</dbReference>
<dbReference type="Pfam" id="PF09637">
    <property type="entry name" value="Med18"/>
    <property type="match status" value="1"/>
</dbReference>
<keyword evidence="6 8" id="KW-0539">Nucleus</keyword>
<evidence type="ECO:0000256" key="3">
    <source>
        <dbReference type="ARBA" id="ARBA00019612"/>
    </source>
</evidence>
<evidence type="ECO:0000256" key="2">
    <source>
        <dbReference type="ARBA" id="ARBA00009814"/>
    </source>
</evidence>
<dbReference type="Proteomes" id="UP000799428">
    <property type="component" value="Unassembled WGS sequence"/>
</dbReference>
<dbReference type="GO" id="GO:0003712">
    <property type="term" value="F:transcription coregulator activity"/>
    <property type="evidence" value="ECO:0007669"/>
    <property type="project" value="InterPro"/>
</dbReference>
<comment type="subcellular location">
    <subcellularLocation>
        <location evidence="1 8">Nucleus</location>
    </subcellularLocation>
</comment>
<keyword evidence="10" id="KW-1185">Reference proteome</keyword>
<reference evidence="9" key="1">
    <citation type="journal article" date="2020" name="Stud. Mycol.">
        <title>101 Dothideomycetes genomes: a test case for predicting lifestyles and emergence of pathogens.</title>
        <authorList>
            <person name="Haridas S."/>
            <person name="Albert R."/>
            <person name="Binder M."/>
            <person name="Bloem J."/>
            <person name="Labutti K."/>
            <person name="Salamov A."/>
            <person name="Andreopoulos B."/>
            <person name="Baker S."/>
            <person name="Barry K."/>
            <person name="Bills G."/>
            <person name="Bluhm B."/>
            <person name="Cannon C."/>
            <person name="Castanera R."/>
            <person name="Culley D."/>
            <person name="Daum C."/>
            <person name="Ezra D."/>
            <person name="Gonzalez J."/>
            <person name="Henrissat B."/>
            <person name="Kuo A."/>
            <person name="Liang C."/>
            <person name="Lipzen A."/>
            <person name="Lutzoni F."/>
            <person name="Magnuson J."/>
            <person name="Mondo S."/>
            <person name="Nolan M."/>
            <person name="Ohm R."/>
            <person name="Pangilinan J."/>
            <person name="Park H.-J."/>
            <person name="Ramirez L."/>
            <person name="Alfaro M."/>
            <person name="Sun H."/>
            <person name="Tritt A."/>
            <person name="Yoshinaga Y."/>
            <person name="Zwiers L.-H."/>
            <person name="Turgeon B."/>
            <person name="Goodwin S."/>
            <person name="Spatafora J."/>
            <person name="Crous P."/>
            <person name="Grigoriev I."/>
        </authorList>
    </citation>
    <scope>NUCLEOTIDE SEQUENCE</scope>
    <source>
        <strain evidence="9">CBS 279.74</strain>
    </source>
</reference>
<evidence type="ECO:0000256" key="1">
    <source>
        <dbReference type="ARBA" id="ARBA00004123"/>
    </source>
</evidence>
<organism evidence="9 10">
    <name type="scientific">Pleomassaria siparia CBS 279.74</name>
    <dbReference type="NCBI Taxonomy" id="1314801"/>
    <lineage>
        <taxon>Eukaryota</taxon>
        <taxon>Fungi</taxon>
        <taxon>Dikarya</taxon>
        <taxon>Ascomycota</taxon>
        <taxon>Pezizomycotina</taxon>
        <taxon>Dothideomycetes</taxon>
        <taxon>Pleosporomycetidae</taxon>
        <taxon>Pleosporales</taxon>
        <taxon>Pleomassariaceae</taxon>
        <taxon>Pleomassaria</taxon>
    </lineage>
</organism>
<protein>
    <recommendedName>
        <fullName evidence="3 8">Mediator of RNA polymerase II transcription subunit 18</fullName>
    </recommendedName>
    <alternativeName>
        <fullName evidence="7 8">Mediator complex subunit 18</fullName>
    </alternativeName>
</protein>
<dbReference type="GO" id="GO:0070847">
    <property type="term" value="C:core mediator complex"/>
    <property type="evidence" value="ECO:0007669"/>
    <property type="project" value="TreeGrafter"/>
</dbReference>
<dbReference type="GO" id="GO:0006369">
    <property type="term" value="P:termination of RNA polymerase II transcription"/>
    <property type="evidence" value="ECO:0007669"/>
    <property type="project" value="TreeGrafter"/>
</dbReference>
<comment type="function">
    <text evidence="8">Component of the Mediator complex, a coactivator involved in the regulated transcription of nearly all RNA polymerase II-dependent genes. Mediator functions as a bridge to convey information from gene-specific regulatory proteins to the basal RNA polymerase II transcription machinery. Mediator is recruited to promoters by direct interactions with regulatory proteins and serves as a scaffold for the assembly of a functional preinitiation complex with RNA polymerase II and the general transcription factors.</text>
</comment>
<evidence type="ECO:0000313" key="9">
    <source>
        <dbReference type="EMBL" id="KAF2704764.1"/>
    </source>
</evidence>
<proteinExistence type="inferred from homology"/>
<evidence type="ECO:0000256" key="4">
    <source>
        <dbReference type="ARBA" id="ARBA00023015"/>
    </source>
</evidence>
<dbReference type="GO" id="GO:0006357">
    <property type="term" value="P:regulation of transcription by RNA polymerase II"/>
    <property type="evidence" value="ECO:0007669"/>
    <property type="project" value="InterPro"/>
</dbReference>
<keyword evidence="5 8" id="KW-0804">Transcription</keyword>
<dbReference type="PANTHER" id="PTHR13321">
    <property type="entry name" value="MEDIATOR OF RNA POLYMERASE II TRANSCRIPTION, SUBUNIT 18"/>
    <property type="match status" value="1"/>
</dbReference>
<evidence type="ECO:0000256" key="6">
    <source>
        <dbReference type="ARBA" id="ARBA00023242"/>
    </source>
</evidence>